<evidence type="ECO:0000313" key="10">
    <source>
        <dbReference type="Proteomes" id="UP000232063"/>
    </source>
</evidence>
<dbReference type="Gene3D" id="3.90.199.10">
    <property type="entry name" value="Topoisomerase II, domain 5"/>
    <property type="match status" value="1"/>
</dbReference>
<dbReference type="InterPro" id="IPR013760">
    <property type="entry name" value="Topo_IIA-like_dom_sf"/>
</dbReference>
<dbReference type="GO" id="GO:0003677">
    <property type="term" value="F:DNA binding"/>
    <property type="evidence" value="ECO:0007669"/>
    <property type="project" value="UniProtKB-UniRule"/>
</dbReference>
<comment type="catalytic activity">
    <reaction evidence="1 7">
        <text>ATP-dependent breakage, passage and rejoining of double-stranded DNA.</text>
        <dbReference type="EC" id="5.6.2.2"/>
    </reaction>
</comment>
<dbReference type="SUPFAM" id="SSF101904">
    <property type="entry name" value="GyrA/ParC C-terminal domain-like"/>
    <property type="match status" value="1"/>
</dbReference>
<dbReference type="NCBIfam" id="TIGR01063">
    <property type="entry name" value="gyrA"/>
    <property type="match status" value="1"/>
</dbReference>
<evidence type="ECO:0000259" key="8">
    <source>
        <dbReference type="PROSITE" id="PS52040"/>
    </source>
</evidence>
<dbReference type="GO" id="GO:0005524">
    <property type="term" value="F:ATP binding"/>
    <property type="evidence" value="ECO:0007669"/>
    <property type="project" value="InterPro"/>
</dbReference>
<dbReference type="OrthoDB" id="9806486at2"/>
<accession>A0A2K8NSX8</accession>
<feature type="active site" description="O-(5'-phospho-DNA)-tyrosine intermediate" evidence="7">
    <location>
        <position position="130"/>
    </location>
</feature>
<dbReference type="InterPro" id="IPR050220">
    <property type="entry name" value="Type_II_DNA_Topoisomerases"/>
</dbReference>
<evidence type="ECO:0000256" key="4">
    <source>
        <dbReference type="ARBA" id="ARBA00023029"/>
    </source>
</evidence>
<evidence type="ECO:0000256" key="3">
    <source>
        <dbReference type="ARBA" id="ARBA00012895"/>
    </source>
</evidence>
<feature type="domain" description="Topo IIA-type catalytic" evidence="8">
    <location>
        <begin position="42"/>
        <end position="507"/>
    </location>
</feature>
<evidence type="ECO:0000256" key="2">
    <source>
        <dbReference type="ARBA" id="ARBA00008263"/>
    </source>
</evidence>
<dbReference type="EMBL" id="CP024963">
    <property type="protein sequence ID" value="ATZ16899.1"/>
    <property type="molecule type" value="Genomic_DNA"/>
</dbReference>
<dbReference type="AlphaFoldDB" id="A0A2K8NSX8"/>
<protein>
    <recommendedName>
        <fullName evidence="3">DNA topoisomerase (ATP-hydrolyzing)</fullName>
        <ecNumber evidence="3">5.6.2.2</ecNumber>
    </recommendedName>
</protein>
<dbReference type="EC" id="5.6.2.2" evidence="3"/>
<dbReference type="NCBIfam" id="NF004043">
    <property type="entry name" value="PRK05560.1"/>
    <property type="match status" value="1"/>
</dbReference>
<keyword evidence="6 7" id="KW-0413">Isomerase</keyword>
<dbReference type="FunFam" id="3.30.1360.40:FF:000002">
    <property type="entry name" value="DNA gyrase subunit A"/>
    <property type="match status" value="1"/>
</dbReference>
<dbReference type="SMART" id="SM00434">
    <property type="entry name" value="TOP4c"/>
    <property type="match status" value="1"/>
</dbReference>
<dbReference type="CDD" id="cd00187">
    <property type="entry name" value="TOP4c"/>
    <property type="match status" value="1"/>
</dbReference>
<dbReference type="Proteomes" id="UP000232063">
    <property type="component" value="Chromosome"/>
</dbReference>
<dbReference type="FunFam" id="1.10.268.10:FF:000001">
    <property type="entry name" value="DNA gyrase subunit A"/>
    <property type="match status" value="1"/>
</dbReference>
<gene>
    <name evidence="9" type="primary">gyrA</name>
    <name evidence="9" type="ORF">ELUMI_v1c01740</name>
</gene>
<organism evidence="9 10">
    <name type="scientific">Williamsoniiplasma luminosum</name>
    <dbReference type="NCBI Taxonomy" id="214888"/>
    <lineage>
        <taxon>Bacteria</taxon>
        <taxon>Bacillati</taxon>
        <taxon>Mycoplasmatota</taxon>
        <taxon>Mollicutes</taxon>
        <taxon>Entomoplasmatales</taxon>
        <taxon>Williamsoniiplasma</taxon>
    </lineage>
</organism>
<dbReference type="GO" id="GO:0006265">
    <property type="term" value="P:DNA topological change"/>
    <property type="evidence" value="ECO:0007669"/>
    <property type="project" value="UniProtKB-UniRule"/>
</dbReference>
<evidence type="ECO:0000256" key="6">
    <source>
        <dbReference type="ARBA" id="ARBA00023235"/>
    </source>
</evidence>
<dbReference type="InterPro" id="IPR002205">
    <property type="entry name" value="Topo_IIA_dom_A"/>
</dbReference>
<dbReference type="InterPro" id="IPR006691">
    <property type="entry name" value="GyrA/parC_rep"/>
</dbReference>
<dbReference type="PANTHER" id="PTHR43493:SF5">
    <property type="entry name" value="DNA GYRASE SUBUNIT A, CHLOROPLASTIC_MITOCHONDRIAL"/>
    <property type="match status" value="1"/>
</dbReference>
<dbReference type="RefSeq" id="WP_025734288.1">
    <property type="nucleotide sequence ID" value="NZ_CP024963.1"/>
</dbReference>
<dbReference type="GO" id="GO:0005737">
    <property type="term" value="C:cytoplasm"/>
    <property type="evidence" value="ECO:0007669"/>
    <property type="project" value="TreeGrafter"/>
</dbReference>
<dbReference type="GO" id="GO:0034335">
    <property type="term" value="F:DNA negative supercoiling activity"/>
    <property type="evidence" value="ECO:0007669"/>
    <property type="project" value="UniProtKB-ARBA"/>
</dbReference>
<evidence type="ECO:0000313" key="9">
    <source>
        <dbReference type="EMBL" id="ATZ16899.1"/>
    </source>
</evidence>
<evidence type="ECO:0000256" key="5">
    <source>
        <dbReference type="ARBA" id="ARBA00023125"/>
    </source>
</evidence>
<proteinExistence type="inferred from homology"/>
<dbReference type="Gene3D" id="1.10.268.10">
    <property type="entry name" value="Topoisomerase, domain 3"/>
    <property type="match status" value="1"/>
</dbReference>
<comment type="similarity">
    <text evidence="2">Belongs to the type II topoisomerase GyrA/ParC subunit family.</text>
</comment>
<keyword evidence="4 7" id="KW-0799">Topoisomerase</keyword>
<dbReference type="Gene3D" id="3.30.1360.40">
    <property type="match status" value="1"/>
</dbReference>
<keyword evidence="5 7" id="KW-0238">DNA-binding</keyword>
<evidence type="ECO:0000256" key="7">
    <source>
        <dbReference type="PROSITE-ProRule" id="PRU01384"/>
    </source>
</evidence>
<dbReference type="PANTHER" id="PTHR43493">
    <property type="entry name" value="DNA GYRASE/TOPOISOMERASE SUBUNIT A"/>
    <property type="match status" value="1"/>
</dbReference>
<keyword evidence="10" id="KW-1185">Reference proteome</keyword>
<evidence type="ECO:0000256" key="1">
    <source>
        <dbReference type="ARBA" id="ARBA00000185"/>
    </source>
</evidence>
<dbReference type="InterPro" id="IPR013757">
    <property type="entry name" value="Topo_IIA_A_a_sf"/>
</dbReference>
<dbReference type="InterPro" id="IPR013758">
    <property type="entry name" value="Topo_IIA_A/C_ab"/>
</dbReference>
<dbReference type="NCBIfam" id="NF004044">
    <property type="entry name" value="PRK05561.1"/>
    <property type="match status" value="1"/>
</dbReference>
<sequence>MSDKNKEVLEHNHGTIKPMDIASEVRKDFLEYAMSVIVSRALPDLKDGLKPVHRRIIYAMNDLGITSDKPHKKSARIVGEVIGKYHPHGDSAVYESMVRMAQEFSYRYPLVDGHGNFGSIDGDGAAAMRYTEARLSKVSNFIIKDIDMDTVPFVDNYDASEIEPAYLTGYFPNLLANGVMGIAVGMATSIPPHNLNELVSAINAYIENKDITVDEILDNHIIGPDFPTGALMTNGERMRVGYRTGRGGVTIRARIDIEEDAKHSRLIVSEIPYQTNKSKIIEKIAELVKDKVIEGISNIRDQSNYQGIRIVIDLKRDSNPDVVLSKLYKYTGLQSSFSINLLSLHNNIPVLLDLKTIIKNYVEFQINVIIKRSIYEKNKLEKRHHILEALHIALDNIDEIVSIIRNSKTSDEAKEKMTSRFNFDEEQNKAILDMRLQRLVGLERDKIKDEMNQIKERVVYLTQLINDESEQNKVLKNQLDDIAAKFGDARRSEPISESVMSIEDESLIPDVKSMILLSQDGYIRRVDPEEFRTQKRGGRGVNVNSTLTDPIVIATMGKMRDWILFFTNSGKVFRTKLYNIRQYSRTTRGLPIVNFLNGLTKEDKITAILPLRNAKEKMRYLTFITEKGMIKRTDISLFDRINQNGKIAINLREDDQLVTVIPTTGEDSVMIANRSGKVIRIDEKIVRPLSRTAAGVKGIKVEGDDVVVGAVSSFGVETVTTISSKGSFKKTNLDEYRISGRNGKGIKVMNINEKTGKFASIIAARETDLICIISSDGNLIKVKVSDIPVLGRSAAGVRGIRLSANNEINAVTLQYRKHGEELQEFEED</sequence>
<name>A0A2K8NSX8_9MOLU</name>
<dbReference type="KEGG" id="elj:ELUMI_v1c01740"/>
<dbReference type="SUPFAM" id="SSF56719">
    <property type="entry name" value="Type II DNA topoisomerase"/>
    <property type="match status" value="1"/>
</dbReference>
<dbReference type="Pfam" id="PF03989">
    <property type="entry name" value="DNA_gyraseA_C"/>
    <property type="match status" value="6"/>
</dbReference>
<reference evidence="9 10" key="1">
    <citation type="submission" date="2017-11" db="EMBL/GenBank/DDBJ databases">
        <title>Genome sequence of Entomoplasma luminosum PIMN-1 (ATCC 49195).</title>
        <authorList>
            <person name="Lo W.-S."/>
            <person name="Gasparich G.E."/>
            <person name="Kuo C.-H."/>
        </authorList>
    </citation>
    <scope>NUCLEOTIDE SEQUENCE [LARGE SCALE GENOMIC DNA]</scope>
    <source>
        <strain evidence="9 10">PIMN-1</strain>
    </source>
</reference>
<dbReference type="Gene3D" id="2.120.10.90">
    <property type="entry name" value="DNA gyrase/topoisomerase IV, subunit A, C-terminal"/>
    <property type="match status" value="1"/>
</dbReference>
<dbReference type="InterPro" id="IPR035516">
    <property type="entry name" value="Gyrase/topoIV_suA_C"/>
</dbReference>
<dbReference type="PROSITE" id="PS52040">
    <property type="entry name" value="TOPO_IIA"/>
    <property type="match status" value="1"/>
</dbReference>
<dbReference type="GO" id="GO:0009330">
    <property type="term" value="C:DNA topoisomerase type II (double strand cut, ATP-hydrolyzing) complex"/>
    <property type="evidence" value="ECO:0007669"/>
    <property type="project" value="TreeGrafter"/>
</dbReference>
<dbReference type="Pfam" id="PF00521">
    <property type="entry name" value="DNA_topoisoIV"/>
    <property type="match status" value="1"/>
</dbReference>